<evidence type="ECO:0000256" key="2">
    <source>
        <dbReference type="SAM" id="Phobius"/>
    </source>
</evidence>
<feature type="region of interest" description="Disordered" evidence="1">
    <location>
        <begin position="1"/>
        <end position="21"/>
    </location>
</feature>
<keyword evidence="2" id="KW-0812">Transmembrane</keyword>
<organism evidence="4 5">
    <name type="scientific">Ichthyophthirius multifiliis</name>
    <name type="common">White spot disease agent</name>
    <name type="synonym">Ich</name>
    <dbReference type="NCBI Taxonomy" id="5932"/>
    <lineage>
        <taxon>Eukaryota</taxon>
        <taxon>Sar</taxon>
        <taxon>Alveolata</taxon>
        <taxon>Ciliophora</taxon>
        <taxon>Intramacronucleata</taxon>
        <taxon>Oligohymenophorea</taxon>
        <taxon>Hymenostomatida</taxon>
        <taxon>Ophryoglenina</taxon>
        <taxon>Ichthyophthirius</taxon>
    </lineage>
</organism>
<dbReference type="RefSeq" id="XP_004036809.1">
    <property type="nucleotide sequence ID" value="XM_004036761.1"/>
</dbReference>
<keyword evidence="2" id="KW-1133">Transmembrane helix</keyword>
<feature type="transmembrane region" description="Helical" evidence="2">
    <location>
        <begin position="212"/>
        <end position="231"/>
    </location>
</feature>
<dbReference type="AlphaFoldDB" id="G0QPM3"/>
<dbReference type="FunCoup" id="G0QPM3">
    <property type="interactions" value="640"/>
</dbReference>
<name>G0QPM3_ICHMU</name>
<feature type="domain" description="26S proteasome non-ATPase regulatory subunit 3 N-terminal TPR repeats" evidence="3">
    <location>
        <begin position="27"/>
        <end position="166"/>
    </location>
</feature>
<dbReference type="GeneID" id="14908993"/>
<proteinExistence type="predicted"/>
<dbReference type="eggNOG" id="KOG2581">
    <property type="taxonomic scope" value="Eukaryota"/>
</dbReference>
<evidence type="ECO:0000256" key="1">
    <source>
        <dbReference type="SAM" id="MobiDB-lite"/>
    </source>
</evidence>
<gene>
    <name evidence="4" type="ORF">IMG5_069640</name>
</gene>
<dbReference type="STRING" id="857967.G0QPM3"/>
<keyword evidence="5" id="KW-1185">Reference proteome</keyword>
<dbReference type="InParanoid" id="G0QPM3"/>
<keyword evidence="2" id="KW-0472">Membrane</keyword>
<protein>
    <submittedName>
        <fullName evidence="4">PCI domain protein</fullName>
    </submittedName>
</protein>
<dbReference type="InterPro" id="IPR057985">
    <property type="entry name" value="TPR_PSMD3_N"/>
</dbReference>
<dbReference type="Pfam" id="PF25573">
    <property type="entry name" value="TPR_PSMD3_N"/>
    <property type="match status" value="1"/>
</dbReference>
<evidence type="ECO:0000313" key="4">
    <source>
        <dbReference type="EMBL" id="EGR32823.1"/>
    </source>
</evidence>
<sequence>MGPQKETENKENILKQQEKKEELKKPTTILEELKYQIVSFDKSVFQNDLKNSFKISKGLRRFKKYLKSHHFKKIWSTLFPNNPNEYQFERFQDFDKSFEENFDISKKKIAKLSKSQEIEFYLKILFVCYLIQNKHIDQAYELSGQLFSRVFEINKKHFDQLTAYIFSIMLTREKQRINYYKQENNYLTLTDYVALDTMKQVKQLQLTQSLEIIYIIIILNLHNILFLKLLFLNKLQIMNQFVSYIIQVELKLYKQNIRKLTKIQIKLLKKLQIPLHLDLELKYRNLELLQNFQWEKFLVEIFLLKLNIGNLFILIINQFKLSQMEIQLILQIQLINIKNILFLIKIIL</sequence>
<accession>G0QPM3</accession>
<dbReference type="OrthoDB" id="1713558at2759"/>
<dbReference type="Proteomes" id="UP000008983">
    <property type="component" value="Unassembled WGS sequence"/>
</dbReference>
<evidence type="ECO:0000259" key="3">
    <source>
        <dbReference type="Pfam" id="PF25573"/>
    </source>
</evidence>
<dbReference type="EMBL" id="GL983570">
    <property type="protein sequence ID" value="EGR32823.1"/>
    <property type="molecule type" value="Genomic_DNA"/>
</dbReference>
<reference evidence="4 5" key="1">
    <citation type="submission" date="2011-07" db="EMBL/GenBank/DDBJ databases">
        <authorList>
            <person name="Coyne R."/>
            <person name="Brami D."/>
            <person name="Johnson J."/>
            <person name="Hostetler J."/>
            <person name="Hannick L."/>
            <person name="Clark T."/>
            <person name="Cassidy-Hanley D."/>
            <person name="Inman J."/>
        </authorList>
    </citation>
    <scope>NUCLEOTIDE SEQUENCE [LARGE SCALE GENOMIC DNA]</scope>
    <source>
        <strain evidence="4 5">G5</strain>
    </source>
</reference>
<evidence type="ECO:0000313" key="5">
    <source>
        <dbReference type="Proteomes" id="UP000008983"/>
    </source>
</evidence>